<dbReference type="Proteomes" id="UP000223596">
    <property type="component" value="Unassembled WGS sequence"/>
</dbReference>
<name>A0AB36TGY2_ACETH</name>
<reference evidence="1 2" key="1">
    <citation type="submission" date="2017-09" db="EMBL/GenBank/DDBJ databases">
        <title>Evaluation of Pacific Biosciences Sequencing Technology to Finishing C. thermocellum Genome Sequences.</title>
        <authorList>
            <person name="Brown S."/>
        </authorList>
    </citation>
    <scope>NUCLEOTIDE SEQUENCE [LARGE SCALE GENOMIC DNA]</scope>
    <source>
        <strain evidence="1 2">AD2</strain>
    </source>
</reference>
<organism evidence="1 2">
    <name type="scientific">Acetivibrio thermocellus AD2</name>
    <dbReference type="NCBI Taxonomy" id="1138384"/>
    <lineage>
        <taxon>Bacteria</taxon>
        <taxon>Bacillati</taxon>
        <taxon>Bacillota</taxon>
        <taxon>Clostridia</taxon>
        <taxon>Eubacteriales</taxon>
        <taxon>Oscillospiraceae</taxon>
        <taxon>Acetivibrio</taxon>
    </lineage>
</organism>
<dbReference type="GeneID" id="35805243"/>
<dbReference type="EMBL" id="PDBW01000001">
    <property type="protein sequence ID" value="PFH02110.1"/>
    <property type="molecule type" value="Genomic_DNA"/>
</dbReference>
<sequence length="140" mass="15161">MKKVRVTALIICIIVTISMTGLLVNAGANEGSGQTPEFGTFSWSLGHEVTHPISRTYNVRVEGITSITKYSAGTTVIVKIEVQDNKTGTPLYTCIDSKTNAPTAKTLTKSNILPHHEFAAFGCHEARGKNAIVRYTCTTF</sequence>
<accession>A0AB36TGY2</accession>
<evidence type="ECO:0000313" key="1">
    <source>
        <dbReference type="EMBL" id="PFH02110.1"/>
    </source>
</evidence>
<gene>
    <name evidence="1" type="ORF">M972_11873</name>
</gene>
<evidence type="ECO:0000313" key="2">
    <source>
        <dbReference type="Proteomes" id="UP000223596"/>
    </source>
</evidence>
<comment type="caution">
    <text evidence="1">The sequence shown here is derived from an EMBL/GenBank/DDBJ whole genome shotgun (WGS) entry which is preliminary data.</text>
</comment>
<dbReference type="AlphaFoldDB" id="A0AB36TGY2"/>
<dbReference type="RefSeq" id="WP_003518315.1">
    <property type="nucleotide sequence ID" value="NZ_CP013828.1"/>
</dbReference>
<protein>
    <submittedName>
        <fullName evidence="1">Uncharacterized protein</fullName>
    </submittedName>
</protein>
<proteinExistence type="predicted"/>